<reference evidence="14" key="2">
    <citation type="submission" date="2025-09" db="UniProtKB">
        <authorList>
            <consortium name="Ensembl"/>
        </authorList>
    </citation>
    <scope>IDENTIFICATION</scope>
</reference>
<dbReference type="InterPro" id="IPR007110">
    <property type="entry name" value="Ig-like_dom"/>
</dbReference>
<keyword evidence="3" id="KW-1003">Cell membrane</keyword>
<keyword evidence="8 12" id="KW-0472">Membrane</keyword>
<keyword evidence="6" id="KW-0732">Signal</keyword>
<accession>A0A8D2AS02</accession>
<keyword evidence="15" id="KW-1185">Reference proteome</keyword>
<comment type="subcellular location">
    <subcellularLocation>
        <location evidence="2">Cell membrane</location>
        <topology evidence="2">Lipid-anchor</topology>
        <topology evidence="2">GPI-anchor</topology>
    </subcellularLocation>
    <subcellularLocation>
        <location evidence="1">Membrane</location>
        <topology evidence="1">Single-pass type I membrane protein</topology>
    </subcellularLocation>
</comment>
<dbReference type="Proteomes" id="UP000694564">
    <property type="component" value="Chromosome 7"/>
</dbReference>
<feature type="domain" description="Ig-like" evidence="13">
    <location>
        <begin position="205"/>
        <end position="292"/>
    </location>
</feature>
<keyword evidence="7 12" id="KW-1133">Transmembrane helix</keyword>
<dbReference type="Gene3D" id="3.30.500.10">
    <property type="entry name" value="MHC class I-like antigen recognition-like"/>
    <property type="match status" value="1"/>
</dbReference>
<dbReference type="InterPro" id="IPR011162">
    <property type="entry name" value="MHC_I/II-like_Ag-recog"/>
</dbReference>
<dbReference type="GO" id="GO:0009897">
    <property type="term" value="C:external side of plasma membrane"/>
    <property type="evidence" value="ECO:0007669"/>
    <property type="project" value="TreeGrafter"/>
</dbReference>
<dbReference type="InterPro" id="IPR037055">
    <property type="entry name" value="MHC_I-like_Ag-recog_sf"/>
</dbReference>
<evidence type="ECO:0000256" key="11">
    <source>
        <dbReference type="RuleBase" id="RU004439"/>
    </source>
</evidence>
<dbReference type="Pfam" id="PF00129">
    <property type="entry name" value="MHC_I"/>
    <property type="match status" value="1"/>
</dbReference>
<dbReference type="AlphaFoldDB" id="A0A8D2AS02"/>
<keyword evidence="10" id="KW-0325">Glycoprotein</keyword>
<dbReference type="InterPro" id="IPR050208">
    <property type="entry name" value="MHC_class-I_related"/>
</dbReference>
<dbReference type="CDD" id="cd07698">
    <property type="entry name" value="IgC1_MHC_I_alpha3"/>
    <property type="match status" value="1"/>
</dbReference>
<dbReference type="FunFam" id="2.60.40.10:FF:000204">
    <property type="entry name" value="Major histocompatibility complex, class I-related protein"/>
    <property type="match status" value="1"/>
</dbReference>
<evidence type="ECO:0000313" key="15">
    <source>
        <dbReference type="Proteomes" id="UP000694564"/>
    </source>
</evidence>
<dbReference type="FunFam" id="3.30.500.10:FF:000003">
    <property type="entry name" value="IgG receptor FcRn large subunit p51"/>
    <property type="match status" value="1"/>
</dbReference>
<dbReference type="Pfam" id="PF07654">
    <property type="entry name" value="C1-set"/>
    <property type="match status" value="1"/>
</dbReference>
<dbReference type="PROSITE" id="PS00290">
    <property type="entry name" value="IG_MHC"/>
    <property type="match status" value="1"/>
</dbReference>
<dbReference type="SUPFAM" id="SSF48726">
    <property type="entry name" value="Immunoglobulin"/>
    <property type="match status" value="1"/>
</dbReference>
<dbReference type="PROSITE" id="PS50835">
    <property type="entry name" value="IG_LIKE"/>
    <property type="match status" value="1"/>
</dbReference>
<dbReference type="PRINTS" id="PR01638">
    <property type="entry name" value="MHCCLASSI"/>
</dbReference>
<dbReference type="GO" id="GO:0006955">
    <property type="term" value="P:immune response"/>
    <property type="evidence" value="ECO:0007669"/>
    <property type="project" value="TreeGrafter"/>
</dbReference>
<dbReference type="Gene3D" id="2.60.40.10">
    <property type="entry name" value="Immunoglobulins"/>
    <property type="match status" value="1"/>
</dbReference>
<comment type="similarity">
    <text evidence="11">Belongs to the MHC class I family.</text>
</comment>
<dbReference type="InterPro" id="IPR003006">
    <property type="entry name" value="Ig/MHC_CS"/>
</dbReference>
<dbReference type="InterPro" id="IPR003597">
    <property type="entry name" value="Ig_C1-set"/>
</dbReference>
<proteinExistence type="inferred from homology"/>
<dbReference type="SMART" id="SM00407">
    <property type="entry name" value="IGc1"/>
    <property type="match status" value="1"/>
</dbReference>
<evidence type="ECO:0000256" key="10">
    <source>
        <dbReference type="ARBA" id="ARBA00023180"/>
    </source>
</evidence>
<dbReference type="PANTHER" id="PTHR16675:SF154">
    <property type="entry name" value="MHC CLASS I POLYPEPTIDE-RELATED SEQUENCE A-RELATED"/>
    <property type="match status" value="1"/>
</dbReference>
<evidence type="ECO:0000256" key="8">
    <source>
        <dbReference type="ARBA" id="ARBA00023136"/>
    </source>
</evidence>
<organism evidence="14 15">
    <name type="scientific">Sciurus vulgaris</name>
    <name type="common">Eurasian red squirrel</name>
    <dbReference type="NCBI Taxonomy" id="55149"/>
    <lineage>
        <taxon>Eukaryota</taxon>
        <taxon>Metazoa</taxon>
        <taxon>Chordata</taxon>
        <taxon>Craniata</taxon>
        <taxon>Vertebrata</taxon>
        <taxon>Euteleostomi</taxon>
        <taxon>Mammalia</taxon>
        <taxon>Eutheria</taxon>
        <taxon>Euarchontoglires</taxon>
        <taxon>Glires</taxon>
        <taxon>Rodentia</taxon>
        <taxon>Sciuromorpha</taxon>
        <taxon>Sciuridae</taxon>
        <taxon>Sciurinae</taxon>
        <taxon>Sciurini</taxon>
        <taxon>Sciurus</taxon>
    </lineage>
</organism>
<dbReference type="InterPro" id="IPR011161">
    <property type="entry name" value="MHC_I-like_Ag-recog"/>
</dbReference>
<keyword evidence="5 12" id="KW-0812">Transmembrane</keyword>
<dbReference type="GO" id="GO:0005615">
    <property type="term" value="C:extracellular space"/>
    <property type="evidence" value="ECO:0007669"/>
    <property type="project" value="TreeGrafter"/>
</dbReference>
<evidence type="ECO:0000256" key="6">
    <source>
        <dbReference type="ARBA" id="ARBA00022729"/>
    </source>
</evidence>
<reference evidence="14" key="1">
    <citation type="submission" date="2025-08" db="UniProtKB">
        <authorList>
            <consortium name="Ensembl"/>
        </authorList>
    </citation>
    <scope>IDENTIFICATION</scope>
</reference>
<evidence type="ECO:0000259" key="13">
    <source>
        <dbReference type="PROSITE" id="PS50835"/>
    </source>
</evidence>
<dbReference type="GeneTree" id="ENSGT01150000286995"/>
<feature type="transmembrane region" description="Helical" evidence="12">
    <location>
        <begin position="307"/>
        <end position="327"/>
    </location>
</feature>
<dbReference type="InterPro" id="IPR013783">
    <property type="entry name" value="Ig-like_fold"/>
</dbReference>
<evidence type="ECO:0000256" key="3">
    <source>
        <dbReference type="ARBA" id="ARBA00022475"/>
    </source>
</evidence>
<keyword evidence="4" id="KW-0449">Lipoprotein</keyword>
<dbReference type="Ensembl" id="ENSSVLT00005006509.1">
    <property type="protein sequence ID" value="ENSSVLP00005005860.1"/>
    <property type="gene ID" value="ENSSVLG00005004723.1"/>
</dbReference>
<evidence type="ECO:0000256" key="4">
    <source>
        <dbReference type="ARBA" id="ARBA00022622"/>
    </source>
</evidence>
<evidence type="ECO:0000256" key="12">
    <source>
        <dbReference type="SAM" id="Phobius"/>
    </source>
</evidence>
<evidence type="ECO:0000256" key="5">
    <source>
        <dbReference type="ARBA" id="ARBA00022692"/>
    </source>
</evidence>
<dbReference type="InterPro" id="IPR036179">
    <property type="entry name" value="Ig-like_dom_sf"/>
</dbReference>
<evidence type="ECO:0000256" key="7">
    <source>
        <dbReference type="ARBA" id="ARBA00022989"/>
    </source>
</evidence>
<evidence type="ECO:0000256" key="2">
    <source>
        <dbReference type="ARBA" id="ARBA00004609"/>
    </source>
</evidence>
<evidence type="ECO:0000256" key="1">
    <source>
        <dbReference type="ARBA" id="ARBA00004479"/>
    </source>
</evidence>
<evidence type="ECO:0000313" key="14">
    <source>
        <dbReference type="Ensembl" id="ENSSVLP00005005860.1"/>
    </source>
</evidence>
<sequence>MSPFSIPQVPCLLSSFPVFLIFLRYNLKMRSQDHFVNSRFFAEGHLDDQPFLHYDSERGRAEARALWAETVLGAETWDSETQDLAGSGKNLRMTLADINTLQEQKGGSHFLQESWGCEMQEDNRTRGFWDFYYDEEPFLSFHPETQSWSVHSSSAQTLAMEVKKYWKSDDSQSKIFWAHVQGTVCGRLRRYLNSWIAFNETIVSPVVTVTCSETLEDTINVTCVAFGFYPQNISLTWLQNGEPLSQETQQSVGVLPYENGTYQTWVSIGIPQGQEQNFSCRVRHTGKDSTLTVPCGVTLPLHSRNRAFLGTVAIGAVILVLLCVLWRKKRETTSAAKSSGEKSGSGWRWQSCSESWSPLCLPLHTEQWRWPAFWSRDRAFRICGGMAARSPATHLSPAKNQAVNILQGPAALSSCHRVRNEQQCDCGSCSVLVPISLCLRLLGLD</sequence>
<dbReference type="PANTHER" id="PTHR16675">
    <property type="entry name" value="MHC CLASS I-RELATED"/>
    <property type="match status" value="1"/>
</dbReference>
<dbReference type="OrthoDB" id="9449998at2759"/>
<name>A0A8D2AS02_SCIVU</name>
<evidence type="ECO:0000256" key="9">
    <source>
        <dbReference type="ARBA" id="ARBA00023157"/>
    </source>
</evidence>
<protein>
    <recommendedName>
        <fullName evidence="13">Ig-like domain-containing protein</fullName>
    </recommendedName>
</protein>
<keyword evidence="4" id="KW-0336">GPI-anchor</keyword>
<dbReference type="SUPFAM" id="SSF54452">
    <property type="entry name" value="MHC antigen-recognition domain"/>
    <property type="match status" value="1"/>
</dbReference>
<dbReference type="InterPro" id="IPR001039">
    <property type="entry name" value="MHC_I_a_a1/a2"/>
</dbReference>
<keyword evidence="9" id="KW-1015">Disulfide bond</keyword>